<proteinExistence type="predicted"/>
<keyword evidence="1" id="KW-1133">Transmembrane helix</keyword>
<evidence type="ECO:0000313" key="3">
    <source>
        <dbReference type="Proteomes" id="UP000032076"/>
    </source>
</evidence>
<keyword evidence="1" id="KW-0812">Transmembrane</keyword>
<protein>
    <submittedName>
        <fullName evidence="2">Uncharacterized protein</fullName>
    </submittedName>
</protein>
<comment type="caution">
    <text evidence="2">The sequence shown here is derived from an EMBL/GenBank/DDBJ whole genome shotgun (WGS) entry which is preliminary data.</text>
</comment>
<dbReference type="EMBL" id="JXLU01000147">
    <property type="protein sequence ID" value="KIO70326.1"/>
    <property type="molecule type" value="Genomic_DNA"/>
</dbReference>
<gene>
    <name evidence="2" type="ORF">B4167_1018</name>
</gene>
<accession>A0A0D0F668</accession>
<dbReference type="GeneID" id="92961431"/>
<name>A0A0D0F668_9BACI</name>
<reference evidence="2 3" key="1">
    <citation type="submission" date="2015-01" db="EMBL/GenBank/DDBJ databases">
        <title>Draft Genome Sequences of Four Bacillus thermoamylovorans Strains, Isolated From Food Products.</title>
        <authorList>
            <person name="Krawcyk A.O."/>
            <person name="Berendsen E.M."/>
            <person name="Eijlander R.T."/>
            <person name="de Jong A."/>
            <person name="Wells-Bennik M."/>
            <person name="Kuipers O.P."/>
        </authorList>
    </citation>
    <scope>NUCLEOTIDE SEQUENCE [LARGE SCALE GENOMIC DNA]</scope>
    <source>
        <strain evidence="2 3">B4167</strain>
    </source>
</reference>
<dbReference type="AlphaFoldDB" id="A0A0D0F668"/>
<evidence type="ECO:0000313" key="2">
    <source>
        <dbReference type="EMBL" id="KIO70326.1"/>
    </source>
</evidence>
<dbReference type="Proteomes" id="UP000032076">
    <property type="component" value="Unassembled WGS sequence"/>
</dbReference>
<keyword evidence="1" id="KW-0472">Membrane</keyword>
<organism evidence="2 3">
    <name type="scientific">Caldibacillus thermoamylovorans</name>
    <dbReference type="NCBI Taxonomy" id="35841"/>
    <lineage>
        <taxon>Bacteria</taxon>
        <taxon>Bacillati</taxon>
        <taxon>Bacillota</taxon>
        <taxon>Bacilli</taxon>
        <taxon>Bacillales</taxon>
        <taxon>Bacillaceae</taxon>
        <taxon>Caldibacillus</taxon>
    </lineage>
</organism>
<evidence type="ECO:0000256" key="1">
    <source>
        <dbReference type="SAM" id="Phobius"/>
    </source>
</evidence>
<dbReference type="RefSeq" id="WP_041846273.1">
    <property type="nucleotide sequence ID" value="NZ_CP023704.1"/>
</dbReference>
<feature type="transmembrane region" description="Helical" evidence="1">
    <location>
        <begin position="6"/>
        <end position="22"/>
    </location>
</feature>
<sequence length="118" mass="13497">MDILIFVLMAIAIILIVVSFFLPDRTKELSNEVEQLSIQMYQENFQIKKRLKVLEEELLIPGDMDKNPSQAKNPNPIIVGQVRLLHEQGLTVEQIAKQSALSEDEVKQILETIKVVKQ</sequence>